<organism evidence="1 2">
    <name type="scientific">Thelephora ganbajun</name>
    <name type="common">Ganba fungus</name>
    <dbReference type="NCBI Taxonomy" id="370292"/>
    <lineage>
        <taxon>Eukaryota</taxon>
        <taxon>Fungi</taxon>
        <taxon>Dikarya</taxon>
        <taxon>Basidiomycota</taxon>
        <taxon>Agaricomycotina</taxon>
        <taxon>Agaricomycetes</taxon>
        <taxon>Thelephorales</taxon>
        <taxon>Thelephoraceae</taxon>
        <taxon>Thelephora</taxon>
    </lineage>
</organism>
<evidence type="ECO:0000313" key="1">
    <source>
        <dbReference type="EMBL" id="KAF9646783.1"/>
    </source>
</evidence>
<comment type="caution">
    <text evidence="1">The sequence shown here is derived from an EMBL/GenBank/DDBJ whole genome shotgun (WGS) entry which is preliminary data.</text>
</comment>
<evidence type="ECO:0000313" key="2">
    <source>
        <dbReference type="Proteomes" id="UP000886501"/>
    </source>
</evidence>
<protein>
    <submittedName>
        <fullName evidence="1">Uncharacterized protein</fullName>
    </submittedName>
</protein>
<reference evidence="1" key="2">
    <citation type="journal article" date="2020" name="Nat. Commun.">
        <title>Large-scale genome sequencing of mycorrhizal fungi provides insights into the early evolution of symbiotic traits.</title>
        <authorList>
            <person name="Miyauchi S."/>
            <person name="Kiss E."/>
            <person name="Kuo A."/>
            <person name="Drula E."/>
            <person name="Kohler A."/>
            <person name="Sanchez-Garcia M."/>
            <person name="Morin E."/>
            <person name="Andreopoulos B."/>
            <person name="Barry K.W."/>
            <person name="Bonito G."/>
            <person name="Buee M."/>
            <person name="Carver A."/>
            <person name="Chen C."/>
            <person name="Cichocki N."/>
            <person name="Clum A."/>
            <person name="Culley D."/>
            <person name="Crous P.W."/>
            <person name="Fauchery L."/>
            <person name="Girlanda M."/>
            <person name="Hayes R.D."/>
            <person name="Keri Z."/>
            <person name="LaButti K."/>
            <person name="Lipzen A."/>
            <person name="Lombard V."/>
            <person name="Magnuson J."/>
            <person name="Maillard F."/>
            <person name="Murat C."/>
            <person name="Nolan M."/>
            <person name="Ohm R.A."/>
            <person name="Pangilinan J."/>
            <person name="Pereira M.F."/>
            <person name="Perotto S."/>
            <person name="Peter M."/>
            <person name="Pfister S."/>
            <person name="Riley R."/>
            <person name="Sitrit Y."/>
            <person name="Stielow J.B."/>
            <person name="Szollosi G."/>
            <person name="Zifcakova L."/>
            <person name="Stursova M."/>
            <person name="Spatafora J.W."/>
            <person name="Tedersoo L."/>
            <person name="Vaario L.M."/>
            <person name="Yamada A."/>
            <person name="Yan M."/>
            <person name="Wang P."/>
            <person name="Xu J."/>
            <person name="Bruns T."/>
            <person name="Baldrian P."/>
            <person name="Vilgalys R."/>
            <person name="Dunand C."/>
            <person name="Henrissat B."/>
            <person name="Grigoriev I.V."/>
            <person name="Hibbett D."/>
            <person name="Nagy L.G."/>
            <person name="Martin F.M."/>
        </authorList>
    </citation>
    <scope>NUCLEOTIDE SEQUENCE</scope>
    <source>
        <strain evidence="1">P2</strain>
    </source>
</reference>
<dbReference type="Proteomes" id="UP000886501">
    <property type="component" value="Unassembled WGS sequence"/>
</dbReference>
<accession>A0ACB6ZB08</accession>
<reference evidence="1" key="1">
    <citation type="submission" date="2019-10" db="EMBL/GenBank/DDBJ databases">
        <authorList>
            <consortium name="DOE Joint Genome Institute"/>
            <person name="Kuo A."/>
            <person name="Miyauchi S."/>
            <person name="Kiss E."/>
            <person name="Drula E."/>
            <person name="Kohler A."/>
            <person name="Sanchez-Garcia M."/>
            <person name="Andreopoulos B."/>
            <person name="Barry K.W."/>
            <person name="Bonito G."/>
            <person name="Buee M."/>
            <person name="Carver A."/>
            <person name="Chen C."/>
            <person name="Cichocki N."/>
            <person name="Clum A."/>
            <person name="Culley D."/>
            <person name="Crous P.W."/>
            <person name="Fauchery L."/>
            <person name="Girlanda M."/>
            <person name="Hayes R."/>
            <person name="Keri Z."/>
            <person name="Labutti K."/>
            <person name="Lipzen A."/>
            <person name="Lombard V."/>
            <person name="Magnuson J."/>
            <person name="Maillard F."/>
            <person name="Morin E."/>
            <person name="Murat C."/>
            <person name="Nolan M."/>
            <person name="Ohm R."/>
            <person name="Pangilinan J."/>
            <person name="Pereira M."/>
            <person name="Perotto S."/>
            <person name="Peter M."/>
            <person name="Riley R."/>
            <person name="Sitrit Y."/>
            <person name="Stielow B."/>
            <person name="Szollosi G."/>
            <person name="Zifcakova L."/>
            <person name="Stursova M."/>
            <person name="Spatafora J.W."/>
            <person name="Tedersoo L."/>
            <person name="Vaario L.-M."/>
            <person name="Yamada A."/>
            <person name="Yan M."/>
            <person name="Wang P."/>
            <person name="Xu J."/>
            <person name="Bruns T."/>
            <person name="Baldrian P."/>
            <person name="Vilgalys R."/>
            <person name="Henrissat B."/>
            <person name="Grigoriev I.V."/>
            <person name="Hibbett D."/>
            <person name="Nagy L.G."/>
            <person name="Martin F.M."/>
        </authorList>
    </citation>
    <scope>NUCLEOTIDE SEQUENCE</scope>
    <source>
        <strain evidence="1">P2</strain>
    </source>
</reference>
<proteinExistence type="predicted"/>
<gene>
    <name evidence="1" type="ORF">BDM02DRAFT_3188488</name>
</gene>
<dbReference type="EMBL" id="MU118048">
    <property type="protein sequence ID" value="KAF9646783.1"/>
    <property type="molecule type" value="Genomic_DNA"/>
</dbReference>
<sequence>MPVQSKIPSPPIDISSNPPHTVIDISGDLSPTPELDTHMYLQAAYLPQTSSQCLSSLATDLSLRASSVISARTSRDPGTFSAHASCDPDIFPACASCDPDIFSACTSCDPEVFSVRASCDPDIFSAHTSCDPDAFSARASRSSVFPDHDLMQSVSSPRQRILVFGAYPSSNTPAGVSLLFRQAVEGWSSDVS</sequence>
<keyword evidence="2" id="KW-1185">Reference proteome</keyword>
<name>A0ACB6ZB08_THEGA</name>